<evidence type="ECO:0000313" key="3">
    <source>
        <dbReference type="EMBL" id="MQL96608.1"/>
    </source>
</evidence>
<evidence type="ECO:0000313" key="4">
    <source>
        <dbReference type="Proteomes" id="UP000652761"/>
    </source>
</evidence>
<organism evidence="3 4">
    <name type="scientific">Colocasia esculenta</name>
    <name type="common">Wild taro</name>
    <name type="synonym">Arum esculentum</name>
    <dbReference type="NCBI Taxonomy" id="4460"/>
    <lineage>
        <taxon>Eukaryota</taxon>
        <taxon>Viridiplantae</taxon>
        <taxon>Streptophyta</taxon>
        <taxon>Embryophyta</taxon>
        <taxon>Tracheophyta</taxon>
        <taxon>Spermatophyta</taxon>
        <taxon>Magnoliopsida</taxon>
        <taxon>Liliopsida</taxon>
        <taxon>Araceae</taxon>
        <taxon>Aroideae</taxon>
        <taxon>Colocasieae</taxon>
        <taxon>Colocasia</taxon>
    </lineage>
</organism>
<protein>
    <submittedName>
        <fullName evidence="3">Uncharacterized protein</fullName>
    </submittedName>
</protein>
<feature type="coiled-coil region" evidence="1">
    <location>
        <begin position="3"/>
        <end position="37"/>
    </location>
</feature>
<accession>A0A843VJG7</accession>
<feature type="region of interest" description="Disordered" evidence="2">
    <location>
        <begin position="54"/>
        <end position="84"/>
    </location>
</feature>
<sequence length="84" mass="10098">MEVEELRIEARRRDSEMDEMRRELEQLRKRESEMDDIHRQMLQISTFMTQFQTSQRFAASAPPRGPENDHVDTYAEGDDYDDDD</sequence>
<keyword evidence="1" id="KW-0175">Coiled coil</keyword>
<dbReference type="AlphaFoldDB" id="A0A843VJG7"/>
<dbReference type="Proteomes" id="UP000652761">
    <property type="component" value="Unassembled WGS sequence"/>
</dbReference>
<evidence type="ECO:0000256" key="2">
    <source>
        <dbReference type="SAM" id="MobiDB-lite"/>
    </source>
</evidence>
<dbReference type="EMBL" id="NMUH01001936">
    <property type="protein sequence ID" value="MQL96608.1"/>
    <property type="molecule type" value="Genomic_DNA"/>
</dbReference>
<gene>
    <name evidence="3" type="ORF">Taro_029289</name>
</gene>
<name>A0A843VJG7_COLES</name>
<feature type="compositionally biased region" description="Acidic residues" evidence="2">
    <location>
        <begin position="75"/>
        <end position="84"/>
    </location>
</feature>
<evidence type="ECO:0000256" key="1">
    <source>
        <dbReference type="SAM" id="Coils"/>
    </source>
</evidence>
<reference evidence="3" key="1">
    <citation type="submission" date="2017-07" db="EMBL/GenBank/DDBJ databases">
        <title>Taro Niue Genome Assembly and Annotation.</title>
        <authorList>
            <person name="Atibalentja N."/>
            <person name="Keating K."/>
            <person name="Fields C.J."/>
        </authorList>
    </citation>
    <scope>NUCLEOTIDE SEQUENCE</scope>
    <source>
        <strain evidence="3">Niue_2</strain>
        <tissue evidence="3">Leaf</tissue>
    </source>
</reference>
<keyword evidence="4" id="KW-1185">Reference proteome</keyword>
<comment type="caution">
    <text evidence="3">The sequence shown here is derived from an EMBL/GenBank/DDBJ whole genome shotgun (WGS) entry which is preliminary data.</text>
</comment>
<proteinExistence type="predicted"/>